<keyword evidence="2" id="KW-0831">Ubiquinone biosynthesis</keyword>
<reference evidence="5 6" key="1">
    <citation type="submission" date="2020-09" db="EMBL/GenBank/DDBJ databases">
        <title>Eikenella S3660 sp. nov., isolated from a throat swab.</title>
        <authorList>
            <person name="Buhl M."/>
        </authorList>
    </citation>
    <scope>NUCLEOTIDE SEQUENCE [LARGE SCALE GENOMIC DNA]</scope>
    <source>
        <strain evidence="5 6">S3360</strain>
    </source>
</reference>
<keyword evidence="4" id="KW-0670">Pyruvate</keyword>
<keyword evidence="3 5" id="KW-0456">Lyase</keyword>
<name>A0ABS0NB97_9NEIS</name>
<dbReference type="Gene3D" id="3.40.1410.10">
    <property type="entry name" value="Chorismate lyase-like"/>
    <property type="match status" value="1"/>
</dbReference>
<proteinExistence type="predicted"/>
<evidence type="ECO:0000256" key="4">
    <source>
        <dbReference type="ARBA" id="ARBA00023317"/>
    </source>
</evidence>
<dbReference type="PANTHER" id="PTHR38683:SF1">
    <property type="entry name" value="CHORISMATE PYRUVATE-LYASE"/>
    <property type="match status" value="1"/>
</dbReference>
<dbReference type="SUPFAM" id="SSF64288">
    <property type="entry name" value="Chorismate lyase-like"/>
    <property type="match status" value="1"/>
</dbReference>
<accession>A0ABS0NB97</accession>
<dbReference type="GO" id="GO:0016829">
    <property type="term" value="F:lyase activity"/>
    <property type="evidence" value="ECO:0007669"/>
    <property type="project" value="UniProtKB-KW"/>
</dbReference>
<dbReference type="Proteomes" id="UP000768471">
    <property type="component" value="Unassembled WGS sequence"/>
</dbReference>
<dbReference type="RefSeq" id="WP_197903372.1">
    <property type="nucleotide sequence ID" value="NZ_JACSGR010000005.1"/>
</dbReference>
<evidence type="ECO:0000313" key="6">
    <source>
        <dbReference type="Proteomes" id="UP000768471"/>
    </source>
</evidence>
<keyword evidence="6" id="KW-1185">Reference proteome</keyword>
<evidence type="ECO:0000256" key="3">
    <source>
        <dbReference type="ARBA" id="ARBA00023239"/>
    </source>
</evidence>
<sequence length="172" mass="18551">MPPFPATLPPLAWQTAPPPAPETLRRLMQADSLTAALQATGADLRVQVAFQGEAVQLWPGEDLAGAAFHVRQVWLLLDGTPVVWARSVCRREAAEWQSILACGTRPLGKQLFGTGLAWQRSPLAFAAVPSAQQAQAAQAAWLRRSEFALHGETMVLTEGFTPELGRFLAAAD</sequence>
<protein>
    <submittedName>
        <fullName evidence="5">Chorismate lyase</fullName>
    </submittedName>
</protein>
<dbReference type="Pfam" id="PF04345">
    <property type="entry name" value="Chor_lyase"/>
    <property type="match status" value="1"/>
</dbReference>
<organism evidence="5 6">
    <name type="scientific">Eikenella glucosivorans</name>
    <dbReference type="NCBI Taxonomy" id="2766967"/>
    <lineage>
        <taxon>Bacteria</taxon>
        <taxon>Pseudomonadati</taxon>
        <taxon>Pseudomonadota</taxon>
        <taxon>Betaproteobacteria</taxon>
        <taxon>Neisseriales</taxon>
        <taxon>Neisseriaceae</taxon>
        <taxon>Eikenella</taxon>
    </lineage>
</organism>
<comment type="caution">
    <text evidence="5">The sequence shown here is derived from an EMBL/GenBank/DDBJ whole genome shotgun (WGS) entry which is preliminary data.</text>
</comment>
<dbReference type="InterPro" id="IPR007440">
    <property type="entry name" value="Chorismate--pyruvate_lyase"/>
</dbReference>
<dbReference type="EMBL" id="JACSGR010000005">
    <property type="protein sequence ID" value="MBH5329545.1"/>
    <property type="molecule type" value="Genomic_DNA"/>
</dbReference>
<dbReference type="InterPro" id="IPR028978">
    <property type="entry name" value="Chorismate_lyase_/UTRA_dom_sf"/>
</dbReference>
<evidence type="ECO:0000313" key="5">
    <source>
        <dbReference type="EMBL" id="MBH5329545.1"/>
    </source>
</evidence>
<dbReference type="PANTHER" id="PTHR38683">
    <property type="entry name" value="CHORISMATE PYRUVATE-LYASE"/>
    <property type="match status" value="1"/>
</dbReference>
<gene>
    <name evidence="5" type="ORF">H9Q10_07685</name>
</gene>
<evidence type="ECO:0000256" key="2">
    <source>
        <dbReference type="ARBA" id="ARBA00022688"/>
    </source>
</evidence>
<evidence type="ECO:0000256" key="1">
    <source>
        <dbReference type="ARBA" id="ARBA00022490"/>
    </source>
</evidence>
<keyword evidence="1" id="KW-0963">Cytoplasm</keyword>